<sequence>MASHKHERTAQAIKEAVAAIISREVKDPRLGFVSVTKVDLARDLSQAKIYISVYGSEEDKKNSFIALNSAKGFIKGELASRVKLRIMPELYFVEDPSIEYGARIMEILEGLKKEAGENESES</sequence>
<evidence type="ECO:0000313" key="3">
    <source>
        <dbReference type="EMBL" id="GAV24536.1"/>
    </source>
</evidence>
<protein>
    <recommendedName>
        <fullName evidence="2">Ribosome-binding factor A</fullName>
    </recommendedName>
</protein>
<dbReference type="GO" id="GO:0005829">
    <property type="term" value="C:cytosol"/>
    <property type="evidence" value="ECO:0007669"/>
    <property type="project" value="TreeGrafter"/>
</dbReference>
<dbReference type="GO" id="GO:0043024">
    <property type="term" value="F:ribosomal small subunit binding"/>
    <property type="evidence" value="ECO:0007669"/>
    <property type="project" value="TreeGrafter"/>
</dbReference>
<dbReference type="STRING" id="661089.ciss_04690"/>
<comment type="caution">
    <text evidence="3">The sequence shown here is derived from an EMBL/GenBank/DDBJ whole genome shotgun (WGS) entry which is preliminary data.</text>
</comment>
<comment type="similarity">
    <text evidence="2">Belongs to the RbfA family.</text>
</comment>
<evidence type="ECO:0000313" key="4">
    <source>
        <dbReference type="Proteomes" id="UP000187338"/>
    </source>
</evidence>
<dbReference type="InterPro" id="IPR000238">
    <property type="entry name" value="RbfA"/>
</dbReference>
<dbReference type="EMBL" id="BDJL01000008">
    <property type="protein sequence ID" value="GAV24536.1"/>
    <property type="molecule type" value="Genomic_DNA"/>
</dbReference>
<gene>
    <name evidence="2" type="primary">rbfA</name>
    <name evidence="3" type="ORF">ciss_04690</name>
</gene>
<dbReference type="InterPro" id="IPR020053">
    <property type="entry name" value="Ribosome-bd_factorA_CS"/>
</dbReference>
<evidence type="ECO:0000256" key="1">
    <source>
        <dbReference type="ARBA" id="ARBA00022517"/>
    </source>
</evidence>
<comment type="subcellular location">
    <subcellularLocation>
        <location evidence="2">Cytoplasm</location>
    </subcellularLocation>
</comment>
<accession>A0A1L8D016</accession>
<keyword evidence="1 2" id="KW-0690">Ribosome biogenesis</keyword>
<dbReference type="Pfam" id="PF02033">
    <property type="entry name" value="RBFA"/>
    <property type="match status" value="1"/>
</dbReference>
<name>A0A1L8D016_9THEO</name>
<dbReference type="NCBIfam" id="TIGR00082">
    <property type="entry name" value="rbfA"/>
    <property type="match status" value="1"/>
</dbReference>
<comment type="function">
    <text evidence="2">One of several proteins that assist in the late maturation steps of the functional core of the 30S ribosomal subunit. Associates with free 30S ribosomal subunits (but not with 30S subunits that are part of 70S ribosomes or polysomes). Required for efficient processing of 16S rRNA. May interact with the 5'-terminal helix region of 16S rRNA.</text>
</comment>
<organism evidence="3 4">
    <name type="scientific">Carboxydothermus islandicus</name>
    <dbReference type="NCBI Taxonomy" id="661089"/>
    <lineage>
        <taxon>Bacteria</taxon>
        <taxon>Bacillati</taxon>
        <taxon>Bacillota</taxon>
        <taxon>Clostridia</taxon>
        <taxon>Thermoanaerobacterales</taxon>
        <taxon>Thermoanaerobacteraceae</taxon>
        <taxon>Carboxydothermus</taxon>
    </lineage>
</organism>
<comment type="subunit">
    <text evidence="2">Monomer. Binds 30S ribosomal subunits, but not 50S ribosomal subunits or 70S ribosomes.</text>
</comment>
<dbReference type="AlphaFoldDB" id="A0A1L8D016"/>
<dbReference type="GO" id="GO:0030490">
    <property type="term" value="P:maturation of SSU-rRNA"/>
    <property type="evidence" value="ECO:0007669"/>
    <property type="project" value="UniProtKB-UniRule"/>
</dbReference>
<dbReference type="PROSITE" id="PS01319">
    <property type="entry name" value="RBFA"/>
    <property type="match status" value="1"/>
</dbReference>
<keyword evidence="2" id="KW-0963">Cytoplasm</keyword>
<dbReference type="HAMAP" id="MF_00003">
    <property type="entry name" value="RbfA"/>
    <property type="match status" value="1"/>
</dbReference>
<proteinExistence type="inferred from homology"/>
<evidence type="ECO:0000256" key="2">
    <source>
        <dbReference type="HAMAP-Rule" id="MF_00003"/>
    </source>
</evidence>
<dbReference type="PANTHER" id="PTHR33515">
    <property type="entry name" value="RIBOSOME-BINDING FACTOR A, CHLOROPLASTIC-RELATED"/>
    <property type="match status" value="1"/>
</dbReference>
<keyword evidence="4" id="KW-1185">Reference proteome</keyword>
<dbReference type="SUPFAM" id="SSF89919">
    <property type="entry name" value="Ribosome-binding factor A, RbfA"/>
    <property type="match status" value="1"/>
</dbReference>
<dbReference type="PANTHER" id="PTHR33515:SF1">
    <property type="entry name" value="RIBOSOME-BINDING FACTOR A, CHLOROPLASTIC-RELATED"/>
    <property type="match status" value="1"/>
</dbReference>
<dbReference type="InterPro" id="IPR023799">
    <property type="entry name" value="RbfA_dom_sf"/>
</dbReference>
<dbReference type="InterPro" id="IPR015946">
    <property type="entry name" value="KH_dom-like_a/b"/>
</dbReference>
<dbReference type="Proteomes" id="UP000187338">
    <property type="component" value="Unassembled WGS sequence"/>
</dbReference>
<dbReference type="Gene3D" id="3.30.300.20">
    <property type="match status" value="1"/>
</dbReference>
<reference evidence="4" key="1">
    <citation type="submission" date="2016-12" db="EMBL/GenBank/DDBJ databases">
        <title>Draft Genome Sequences od Carboxydothermus pertinax and islandicus, Hydrogenogenic Carboxydotrophic Bacteria.</title>
        <authorList>
            <person name="Fukuyama Y."/>
            <person name="Ohmae K."/>
            <person name="Yoneda Y."/>
            <person name="Yoshida T."/>
            <person name="Sako Y."/>
        </authorList>
    </citation>
    <scope>NUCLEOTIDE SEQUENCE [LARGE SCALE GENOMIC DNA]</scope>
    <source>
        <strain evidence="4">SET</strain>
    </source>
</reference>